<protein>
    <recommendedName>
        <fullName evidence="4">DNA (cytosine-5)-methyltransferase 1 replication foci domain-containing protein</fullName>
    </recommendedName>
</protein>
<proteinExistence type="predicted"/>
<feature type="compositionally biased region" description="Basic and acidic residues" evidence="1">
    <location>
        <begin position="276"/>
        <end position="295"/>
    </location>
</feature>
<evidence type="ECO:0000313" key="2">
    <source>
        <dbReference type="EMBL" id="KAK8856467.1"/>
    </source>
</evidence>
<comment type="caution">
    <text evidence="2">The sequence shown here is derived from an EMBL/GenBank/DDBJ whole genome shotgun (WGS) entry which is preliminary data.</text>
</comment>
<feature type="region of interest" description="Disordered" evidence="1">
    <location>
        <begin position="482"/>
        <end position="581"/>
    </location>
</feature>
<reference evidence="2 3" key="1">
    <citation type="journal article" date="2024" name="IMA Fungus">
        <title>Apiospora arundinis, a panoply of carbohydrate-active enzymes and secondary metabolites.</title>
        <authorList>
            <person name="Sorensen T."/>
            <person name="Petersen C."/>
            <person name="Muurmann A.T."/>
            <person name="Christiansen J.V."/>
            <person name="Brundto M.L."/>
            <person name="Overgaard C.K."/>
            <person name="Boysen A.T."/>
            <person name="Wollenberg R.D."/>
            <person name="Larsen T.O."/>
            <person name="Sorensen J.L."/>
            <person name="Nielsen K.L."/>
            <person name="Sondergaard T.E."/>
        </authorList>
    </citation>
    <scope>NUCLEOTIDE SEQUENCE [LARGE SCALE GENOMIC DNA]</scope>
    <source>
        <strain evidence="2 3">AAU 773</strain>
    </source>
</reference>
<evidence type="ECO:0000313" key="3">
    <source>
        <dbReference type="Proteomes" id="UP001390339"/>
    </source>
</evidence>
<feature type="compositionally biased region" description="Acidic residues" evidence="1">
    <location>
        <begin position="561"/>
        <end position="578"/>
    </location>
</feature>
<dbReference type="EMBL" id="JAPCWZ010000007">
    <property type="protein sequence ID" value="KAK8856467.1"/>
    <property type="molecule type" value="Genomic_DNA"/>
</dbReference>
<evidence type="ECO:0000256" key="1">
    <source>
        <dbReference type="SAM" id="MobiDB-lite"/>
    </source>
</evidence>
<accession>A0ABR2I2Q6</accession>
<organism evidence="2 3">
    <name type="scientific">Apiospora arundinis</name>
    <dbReference type="NCBI Taxonomy" id="335852"/>
    <lineage>
        <taxon>Eukaryota</taxon>
        <taxon>Fungi</taxon>
        <taxon>Dikarya</taxon>
        <taxon>Ascomycota</taxon>
        <taxon>Pezizomycotina</taxon>
        <taxon>Sordariomycetes</taxon>
        <taxon>Xylariomycetidae</taxon>
        <taxon>Amphisphaeriales</taxon>
        <taxon>Apiosporaceae</taxon>
        <taxon>Apiospora</taxon>
    </lineage>
</organism>
<name>A0ABR2I2Q6_9PEZI</name>
<feature type="compositionally biased region" description="Basic residues" evidence="1">
    <location>
        <begin position="324"/>
        <end position="333"/>
    </location>
</feature>
<sequence>MAGRRRTRAASTASTSTVATVDEHALRFQNESAVLKPAYPPDESQSENWPCFLLEDATVYNTRGDIANLLHADSEGPFVIRGRLSIEQDQHVYLQRGHAKDKDAWIEIPISKTYSIGVKDDSIPVIWAMGKSGWFEIAPSDKYSSMANTMFEAVTLHFNILFQYEAERDRLKEEEKKKSRQRRKTPDFKDIILDIDNTLFSYAVAVGDGVTYEEVLQRCKTHALFLLCEFPKHTQFYNWLSGQVPDALQVLNNKLKLPAPATSPKEEPVLRATRQRTTDSESLEVKTKGKGKSVESHPAPRSLRSSQQVESPLVDLTSDDQKPSKTRSNKGKQRSTSAAKVNSAAPADIEMHDFAATQSEMALRPRTPAAQTPQLEPGLPTLLDVLNEERGKILEDLGHGKGKKHPDDMAPGSWQTKVYMACRVSNYNAKEEIFTYYAKDLARSLGAEWHNSELYIWAKDIMKKTKPVLQNITEKDLLALTRRQKAPERAKPNRSAPTGAETSGKVPIRSGRPSGKAAGLRPSLGGKKRPRGMDSDDEMEIDDGLPFKKTAKTSEFFTDSENPELDDSAASDDEDVEGGDSKGLIRIAIHTERIPSMKAQGPNQTWTCQEPDCEYLVRSADEQEGQDLIRKHFEAHEKEAIDEAKERELSKINLAVQEGQRGHMPINHLLDKIRRTSEQKNQAKIGDRVVPQPIKRSLLV</sequence>
<feature type="region of interest" description="Disordered" evidence="1">
    <location>
        <begin position="258"/>
        <end position="348"/>
    </location>
</feature>
<keyword evidence="3" id="KW-1185">Reference proteome</keyword>
<evidence type="ECO:0008006" key="4">
    <source>
        <dbReference type="Google" id="ProtNLM"/>
    </source>
</evidence>
<dbReference type="Proteomes" id="UP001390339">
    <property type="component" value="Unassembled WGS sequence"/>
</dbReference>
<gene>
    <name evidence="2" type="ORF">PGQ11_012379</name>
</gene>